<dbReference type="Pfam" id="PF04198">
    <property type="entry name" value="Sugar-bind"/>
    <property type="match status" value="1"/>
</dbReference>
<comment type="similarity">
    <text evidence="1">Belongs to the SorC transcriptional regulatory family.</text>
</comment>
<dbReference type="InterPro" id="IPR037171">
    <property type="entry name" value="NagB/RpiA_transferase-like"/>
</dbReference>
<dbReference type="Gene3D" id="1.10.10.60">
    <property type="entry name" value="Homeodomain-like"/>
    <property type="match status" value="1"/>
</dbReference>
<evidence type="ECO:0000313" key="7">
    <source>
        <dbReference type="Proteomes" id="UP000269542"/>
    </source>
</evidence>
<reference evidence="6 7" key="1">
    <citation type="submission" date="2018-12" db="EMBL/GenBank/DDBJ databases">
        <authorList>
            <consortium name="Pathogen Informatics"/>
        </authorList>
    </citation>
    <scope>NUCLEOTIDE SEQUENCE [LARGE SCALE GENOMIC DNA]</scope>
    <source>
        <strain evidence="6 7">NCTC13354</strain>
    </source>
</reference>
<dbReference type="SUPFAM" id="SSF100950">
    <property type="entry name" value="NagB/RpiA/CoA transferase-like"/>
    <property type="match status" value="1"/>
</dbReference>
<keyword evidence="4" id="KW-0804">Transcription</keyword>
<evidence type="ECO:0000313" key="6">
    <source>
        <dbReference type="EMBL" id="VEI13674.1"/>
    </source>
</evidence>
<dbReference type="InterPro" id="IPR051054">
    <property type="entry name" value="SorC_transcr_regulators"/>
</dbReference>
<organism evidence="6 7">
    <name type="scientific">Trueperella bialowiezensis</name>
    <dbReference type="NCBI Taxonomy" id="312285"/>
    <lineage>
        <taxon>Bacteria</taxon>
        <taxon>Bacillati</taxon>
        <taxon>Actinomycetota</taxon>
        <taxon>Actinomycetes</taxon>
        <taxon>Actinomycetales</taxon>
        <taxon>Actinomycetaceae</taxon>
        <taxon>Trueperella</taxon>
    </lineage>
</organism>
<dbReference type="EMBL" id="LR134476">
    <property type="protein sequence ID" value="VEI13674.1"/>
    <property type="molecule type" value="Genomic_DNA"/>
</dbReference>
<dbReference type="PANTHER" id="PTHR34294">
    <property type="entry name" value="TRANSCRIPTIONAL REGULATOR-RELATED"/>
    <property type="match status" value="1"/>
</dbReference>
<keyword evidence="7" id="KW-1185">Reference proteome</keyword>
<dbReference type="PANTHER" id="PTHR34294:SF1">
    <property type="entry name" value="TRANSCRIPTIONAL REGULATOR LSRR"/>
    <property type="match status" value="1"/>
</dbReference>
<dbReference type="Gene3D" id="3.40.50.1360">
    <property type="match status" value="1"/>
</dbReference>
<accession>A0A3S4VU11</accession>
<keyword evidence="2" id="KW-0805">Transcription regulation</keyword>
<evidence type="ECO:0000256" key="2">
    <source>
        <dbReference type="ARBA" id="ARBA00023015"/>
    </source>
</evidence>
<sequence>MESIARRLSVSRSTVSRLIAEAKESGLVQVTIHPPQAAASELEQSISQMFNVNAKVVPVPFGVNETRRLNAVAQIAALTVSDLMKPKTVIGVAWGNTVAAVVDHLVPRQARGSVAVQLNGAANASTTGVPYAGSLMEEFGRAFGSEVMYFSVPAFFDYASTRDALWQERSISAVREMQARADVALFGIGSMTSKNRSLVYSGGYLSETEIECLRKEGVVGDICTVLLRADGSWEDLEINSRASGPTPTDLKKIPRRIGVVSGLDKKTATLAALRAGVITDLVIDEDTAEQLRAYALSKMGGAHRVRHQHGCGSMRNRMMRAPGAWNKRQELR</sequence>
<feature type="domain" description="Sugar-binding" evidence="5">
    <location>
        <begin position="38"/>
        <end position="291"/>
    </location>
</feature>
<dbReference type="GO" id="GO:0003677">
    <property type="term" value="F:DNA binding"/>
    <property type="evidence" value="ECO:0007669"/>
    <property type="project" value="UniProtKB-KW"/>
</dbReference>
<evidence type="ECO:0000256" key="3">
    <source>
        <dbReference type="ARBA" id="ARBA00023125"/>
    </source>
</evidence>
<evidence type="ECO:0000256" key="1">
    <source>
        <dbReference type="ARBA" id="ARBA00010466"/>
    </source>
</evidence>
<evidence type="ECO:0000256" key="4">
    <source>
        <dbReference type="ARBA" id="ARBA00023163"/>
    </source>
</evidence>
<proteinExistence type="inferred from homology"/>
<dbReference type="Proteomes" id="UP000269542">
    <property type="component" value="Chromosome"/>
</dbReference>
<dbReference type="KEGG" id="tbw:NCTC13354_01395"/>
<gene>
    <name evidence="6" type="primary">deoR</name>
    <name evidence="6" type="ORF">NCTC13354_01395</name>
</gene>
<protein>
    <submittedName>
        <fullName evidence="6">Deoxyribonucleoside regulator</fullName>
    </submittedName>
</protein>
<dbReference type="GO" id="GO:0030246">
    <property type="term" value="F:carbohydrate binding"/>
    <property type="evidence" value="ECO:0007669"/>
    <property type="project" value="InterPro"/>
</dbReference>
<dbReference type="InterPro" id="IPR007324">
    <property type="entry name" value="Sugar-bd_dom_put"/>
</dbReference>
<evidence type="ECO:0000259" key="5">
    <source>
        <dbReference type="Pfam" id="PF04198"/>
    </source>
</evidence>
<dbReference type="AlphaFoldDB" id="A0A3S4VU11"/>
<keyword evidence="3" id="KW-0238">DNA-binding</keyword>
<name>A0A3S4VU11_9ACTO</name>